<name>A0A0G1JMF2_9BACT</name>
<reference evidence="1 2" key="1">
    <citation type="journal article" date="2015" name="Nature">
        <title>rRNA introns, odd ribosomes, and small enigmatic genomes across a large radiation of phyla.</title>
        <authorList>
            <person name="Brown C.T."/>
            <person name="Hug L.A."/>
            <person name="Thomas B.C."/>
            <person name="Sharon I."/>
            <person name="Castelle C.J."/>
            <person name="Singh A."/>
            <person name="Wilkins M.J."/>
            <person name="Williams K.H."/>
            <person name="Banfield J.F."/>
        </authorList>
    </citation>
    <scope>NUCLEOTIDE SEQUENCE [LARGE SCALE GENOMIC DNA]</scope>
</reference>
<dbReference type="EMBL" id="LCJG01000033">
    <property type="protein sequence ID" value="KKT72568.1"/>
    <property type="molecule type" value="Genomic_DNA"/>
</dbReference>
<gene>
    <name evidence="1" type="ORF">UW68_C0033G0015</name>
</gene>
<accession>A0A0G1JMF2</accession>
<evidence type="ECO:0000313" key="1">
    <source>
        <dbReference type="EMBL" id="KKT72568.1"/>
    </source>
</evidence>
<dbReference type="AlphaFoldDB" id="A0A0G1JMF2"/>
<dbReference type="PROSITE" id="PS51257">
    <property type="entry name" value="PROKAR_LIPOPROTEIN"/>
    <property type="match status" value="1"/>
</dbReference>
<proteinExistence type="predicted"/>
<dbReference type="STRING" id="1618384.UW68_C0033G0015"/>
<dbReference type="Proteomes" id="UP000034835">
    <property type="component" value="Unassembled WGS sequence"/>
</dbReference>
<protein>
    <submittedName>
        <fullName evidence="1">Uncharacterized protein</fullName>
    </submittedName>
</protein>
<organism evidence="1 2">
    <name type="scientific">Candidatus Collierbacteria bacterium GW2011_GWB1_44_6</name>
    <dbReference type="NCBI Taxonomy" id="1618384"/>
    <lineage>
        <taxon>Bacteria</taxon>
        <taxon>Candidatus Collieribacteriota</taxon>
    </lineage>
</organism>
<sequence>MKRIHVLVLIAFLLGLVLPAFFVPSQAVLAGQGCGGPAEDYWGDCPQGYVCKVGEPTPGNANYPHGVCAPVDPTATPPSDLPPADHEIGSVEKECNLVCQVLEWIKSW</sequence>
<evidence type="ECO:0000313" key="2">
    <source>
        <dbReference type="Proteomes" id="UP000034835"/>
    </source>
</evidence>
<comment type="caution">
    <text evidence="1">The sequence shown here is derived from an EMBL/GenBank/DDBJ whole genome shotgun (WGS) entry which is preliminary data.</text>
</comment>